<gene>
    <name evidence="1" type="ORF">CHX27_04720</name>
</gene>
<organism evidence="1 2">
    <name type="scientific">Flavobacterium aurantiibacter</name>
    <dbReference type="NCBI Taxonomy" id="2023067"/>
    <lineage>
        <taxon>Bacteria</taxon>
        <taxon>Pseudomonadati</taxon>
        <taxon>Bacteroidota</taxon>
        <taxon>Flavobacteriia</taxon>
        <taxon>Flavobacteriales</taxon>
        <taxon>Flavobacteriaceae</taxon>
        <taxon>Flavobacterium</taxon>
    </lineage>
</organism>
<dbReference type="AlphaFoldDB" id="A0A255ZZP2"/>
<dbReference type="Proteomes" id="UP000216035">
    <property type="component" value="Unassembled WGS sequence"/>
</dbReference>
<dbReference type="EMBL" id="NOXX01000167">
    <property type="protein sequence ID" value="OYQ46354.1"/>
    <property type="molecule type" value="Genomic_DNA"/>
</dbReference>
<keyword evidence="2" id="KW-1185">Reference proteome</keyword>
<evidence type="ECO:0000313" key="1">
    <source>
        <dbReference type="EMBL" id="OYQ46354.1"/>
    </source>
</evidence>
<accession>A0A255ZZP2</accession>
<protein>
    <submittedName>
        <fullName evidence="1">Uncharacterized protein</fullName>
    </submittedName>
</protein>
<name>A0A255ZZP2_9FLAO</name>
<reference evidence="1 2" key="1">
    <citation type="submission" date="2017-07" db="EMBL/GenBank/DDBJ databases">
        <title>Flavobacterium cyanobacteriorum sp. nov., isolated from cyanobacterial aggregates in a eutrophic lake.</title>
        <authorList>
            <person name="Cai H."/>
        </authorList>
    </citation>
    <scope>NUCLEOTIDE SEQUENCE [LARGE SCALE GENOMIC DNA]</scope>
    <source>
        <strain evidence="1 2">TH167</strain>
    </source>
</reference>
<comment type="caution">
    <text evidence="1">The sequence shown here is derived from an EMBL/GenBank/DDBJ whole genome shotgun (WGS) entry which is preliminary data.</text>
</comment>
<proteinExistence type="predicted"/>
<evidence type="ECO:0000313" key="2">
    <source>
        <dbReference type="Proteomes" id="UP000216035"/>
    </source>
</evidence>
<sequence>MAAKVREWPGFCRNAQKKSKKHLLFKFGFQDISKNLKILRKLPLKSAVFQFFFLLNLSKRKWHDCG</sequence>